<dbReference type="AlphaFoldDB" id="A0A2T5J969"/>
<dbReference type="RefSeq" id="WP_107828569.1">
    <property type="nucleotide sequence ID" value="NZ_CP160205.1"/>
</dbReference>
<reference evidence="1 2" key="1">
    <citation type="submission" date="2018-04" db="EMBL/GenBank/DDBJ databases">
        <title>Genomic Encyclopedia of Archaeal and Bacterial Type Strains, Phase II (KMG-II): from individual species to whole genera.</title>
        <authorList>
            <person name="Goeker M."/>
        </authorList>
    </citation>
    <scope>NUCLEOTIDE SEQUENCE [LARGE SCALE GENOMIC DNA]</scope>
    <source>
        <strain evidence="1 2">DSM 26809</strain>
    </source>
</reference>
<evidence type="ECO:0000313" key="1">
    <source>
        <dbReference type="EMBL" id="PTQ96606.1"/>
    </source>
</evidence>
<gene>
    <name evidence="1" type="ORF">C8P68_10491</name>
</gene>
<dbReference type="EMBL" id="QAOQ01000004">
    <property type="protein sequence ID" value="PTQ96606.1"/>
    <property type="molecule type" value="Genomic_DNA"/>
</dbReference>
<name>A0A2T5J969_9SPHI</name>
<proteinExistence type="predicted"/>
<evidence type="ECO:0000313" key="2">
    <source>
        <dbReference type="Proteomes" id="UP000244168"/>
    </source>
</evidence>
<dbReference type="OrthoDB" id="799641at2"/>
<accession>A0A2T5J969</accession>
<sequence>MTEKLAAHYENRTYYFYIVDKKPGELSIRMYDTPYIFIRKNDTWENHSTNKMAMTGPLIQIVAETAGAE</sequence>
<protein>
    <submittedName>
        <fullName evidence="1">Uncharacterized protein</fullName>
    </submittedName>
</protein>
<organism evidence="1 2">
    <name type="scientific">Mucilaginibacter yixingensis</name>
    <dbReference type="NCBI Taxonomy" id="1295612"/>
    <lineage>
        <taxon>Bacteria</taxon>
        <taxon>Pseudomonadati</taxon>
        <taxon>Bacteroidota</taxon>
        <taxon>Sphingobacteriia</taxon>
        <taxon>Sphingobacteriales</taxon>
        <taxon>Sphingobacteriaceae</taxon>
        <taxon>Mucilaginibacter</taxon>
    </lineage>
</organism>
<comment type="caution">
    <text evidence="1">The sequence shown here is derived from an EMBL/GenBank/DDBJ whole genome shotgun (WGS) entry which is preliminary data.</text>
</comment>
<keyword evidence="2" id="KW-1185">Reference proteome</keyword>
<dbReference type="Proteomes" id="UP000244168">
    <property type="component" value="Unassembled WGS sequence"/>
</dbReference>